<organism evidence="2 3">
    <name type="scientific">Deinococcus humi</name>
    <dbReference type="NCBI Taxonomy" id="662880"/>
    <lineage>
        <taxon>Bacteria</taxon>
        <taxon>Thermotogati</taxon>
        <taxon>Deinococcota</taxon>
        <taxon>Deinococci</taxon>
        <taxon>Deinococcales</taxon>
        <taxon>Deinococcaceae</taxon>
        <taxon>Deinococcus</taxon>
    </lineage>
</organism>
<reference evidence="2 3" key="1">
    <citation type="submission" date="2020-08" db="EMBL/GenBank/DDBJ databases">
        <title>Genomic Encyclopedia of Type Strains, Phase IV (KMG-IV): sequencing the most valuable type-strain genomes for metagenomic binning, comparative biology and taxonomic classification.</title>
        <authorList>
            <person name="Goeker M."/>
        </authorList>
    </citation>
    <scope>NUCLEOTIDE SEQUENCE [LARGE SCALE GENOMIC DNA]</scope>
    <source>
        <strain evidence="2 3">DSM 27939</strain>
    </source>
</reference>
<dbReference type="EMBL" id="JACHFL010000042">
    <property type="protein sequence ID" value="MBB5366424.1"/>
    <property type="molecule type" value="Genomic_DNA"/>
</dbReference>
<name>A0A7W8K085_9DEIO</name>
<dbReference type="AlphaFoldDB" id="A0A7W8K085"/>
<feature type="signal peptide" evidence="1">
    <location>
        <begin position="1"/>
        <end position="23"/>
    </location>
</feature>
<dbReference type="Proteomes" id="UP000552709">
    <property type="component" value="Unassembled WGS sequence"/>
</dbReference>
<keyword evidence="3" id="KW-1185">Reference proteome</keyword>
<dbReference type="RefSeq" id="WP_184138434.1">
    <property type="nucleotide sequence ID" value="NZ_JACHFL010000042.1"/>
</dbReference>
<accession>A0A7W8K085</accession>
<evidence type="ECO:0000313" key="3">
    <source>
        <dbReference type="Proteomes" id="UP000552709"/>
    </source>
</evidence>
<proteinExistence type="predicted"/>
<protein>
    <submittedName>
        <fullName evidence="2">Uncharacterized protein</fullName>
    </submittedName>
</protein>
<dbReference type="PROSITE" id="PS51257">
    <property type="entry name" value="PROKAR_LIPOPROTEIN"/>
    <property type="match status" value="1"/>
</dbReference>
<keyword evidence="1" id="KW-0732">Signal</keyword>
<evidence type="ECO:0000313" key="2">
    <source>
        <dbReference type="EMBL" id="MBB5366424.1"/>
    </source>
</evidence>
<sequence length="177" mass="18950">MKRFLLLAALVCTGITGCVPAHTQSTHLLRPGSTVVGVDGVRVSAPAKWREGPAAGVRVTITRLPRDTLQWPIRSGRRLGLPIYRVEAEVPVLTGGRDWFTVTIPTGTADPAYLFALRLSTGIADSDGPGGSFTVWADDPSATLAGNGMTFRITGFVDETHLFTATLLDVPHTRAER</sequence>
<gene>
    <name evidence="2" type="ORF">HNQ08_005553</name>
</gene>
<feature type="chain" id="PRO_5031204922" evidence="1">
    <location>
        <begin position="24"/>
        <end position="177"/>
    </location>
</feature>
<comment type="caution">
    <text evidence="2">The sequence shown here is derived from an EMBL/GenBank/DDBJ whole genome shotgun (WGS) entry which is preliminary data.</text>
</comment>
<evidence type="ECO:0000256" key="1">
    <source>
        <dbReference type="SAM" id="SignalP"/>
    </source>
</evidence>